<accession>K2A3Q7</accession>
<comment type="caution">
    <text evidence="2">The sequence shown here is derived from an EMBL/GenBank/DDBJ whole genome shotgun (WGS) entry which is preliminary data.</text>
</comment>
<evidence type="ECO:0008006" key="3">
    <source>
        <dbReference type="Google" id="ProtNLM"/>
    </source>
</evidence>
<dbReference type="AlphaFoldDB" id="K2A3Q7"/>
<evidence type="ECO:0000256" key="1">
    <source>
        <dbReference type="SAM" id="Phobius"/>
    </source>
</evidence>
<keyword evidence="1" id="KW-1133">Transmembrane helix</keyword>
<organism evidence="2">
    <name type="scientific">uncultured bacterium</name>
    <name type="common">gcode 4</name>
    <dbReference type="NCBI Taxonomy" id="1234023"/>
    <lineage>
        <taxon>Bacteria</taxon>
        <taxon>environmental samples</taxon>
    </lineage>
</organism>
<name>K2A3Q7_9BACT</name>
<reference evidence="2" key="1">
    <citation type="journal article" date="2012" name="Science">
        <title>Fermentation, hydrogen, and sulfur metabolism in multiple uncultivated bacterial phyla.</title>
        <authorList>
            <person name="Wrighton K.C."/>
            <person name="Thomas B.C."/>
            <person name="Sharon I."/>
            <person name="Miller C.S."/>
            <person name="Castelle C.J."/>
            <person name="VerBerkmoes N.C."/>
            <person name="Wilkins M.J."/>
            <person name="Hettich R.L."/>
            <person name="Lipton M.S."/>
            <person name="Williams K.H."/>
            <person name="Long P.E."/>
            <person name="Banfield J.F."/>
        </authorList>
    </citation>
    <scope>NUCLEOTIDE SEQUENCE [LARGE SCALE GENOMIC DNA]</scope>
</reference>
<sequence>MQNFSKTPEWFFLKHAIALIMWGLFAIIGLLLYSDFSENPTIISEKIDPYVLSTKGKTLIIRDKLITVEENKQAPVFVWDKIKTLDSTATVFWPDGSITRLWEKSSIRIHEMRAKTANEDIQVEFSLEEGKSWSNVIKYLYGESYFHERFNNDTALAAVRGTIFEVNLDRKYIHTIDHSVSIEDLKSHTGSILIVAGGIFDTDTRKRRIQSEIDAIWNKANSDADIIYLNERMESLKKEILGRLGKENYLETFLQKIGLQKSQSSLEALITGDENGWIQFENEMRSGGNSGKLMDIYQSIYGLQNSKEIINTKMKLRNLIIETAPADEKKVFLDDFAQSTLYDSWNALKIGSGSIEWLEEKLEEYVKQGADKDLINALKNAARQESIQELNDTLESTKQTIIKTLGEKNLLEEAKKEIHMEDWEKINDEATDIRNSVIDGLKNLTQ</sequence>
<keyword evidence="1" id="KW-0472">Membrane</keyword>
<gene>
    <name evidence="2" type="ORF">ACD_71C00050G0003</name>
</gene>
<evidence type="ECO:0000313" key="2">
    <source>
        <dbReference type="EMBL" id="EKD44674.1"/>
    </source>
</evidence>
<dbReference type="EMBL" id="AMFJ01028781">
    <property type="protein sequence ID" value="EKD44674.1"/>
    <property type="molecule type" value="Genomic_DNA"/>
</dbReference>
<keyword evidence="1" id="KW-0812">Transmembrane</keyword>
<protein>
    <recommendedName>
        <fullName evidence="3">FecR protein domain-containing protein</fullName>
    </recommendedName>
</protein>
<feature type="transmembrane region" description="Helical" evidence="1">
    <location>
        <begin position="12"/>
        <end position="33"/>
    </location>
</feature>
<proteinExistence type="predicted"/>